<keyword evidence="3" id="KW-0812">Transmembrane</keyword>
<dbReference type="PANTHER" id="PTHR31306">
    <property type="entry name" value="ALPHA-1,6-MANNOSYLTRANSFERASE MNN11-RELATED"/>
    <property type="match status" value="1"/>
</dbReference>
<dbReference type="Pfam" id="PF05637">
    <property type="entry name" value="Glyco_transf_34"/>
    <property type="match status" value="1"/>
</dbReference>
<keyword evidence="3" id="KW-0472">Membrane</keyword>
<dbReference type="GO" id="GO:0006487">
    <property type="term" value="P:protein N-linked glycosylation"/>
    <property type="evidence" value="ECO:0007669"/>
    <property type="project" value="TreeGrafter"/>
</dbReference>
<dbReference type="Proteomes" id="UP000095728">
    <property type="component" value="Unassembled WGS sequence"/>
</dbReference>
<dbReference type="EMBL" id="LPNM01000006">
    <property type="protein sequence ID" value="OEJ86584.1"/>
    <property type="molecule type" value="Genomic_DNA"/>
</dbReference>
<protein>
    <submittedName>
        <fullName evidence="4">Putative alpha-1,6-mannosyltransferase MNN11</fullName>
    </submittedName>
</protein>
<name>A0A1E5RI76_9ASCO</name>
<dbReference type="AlphaFoldDB" id="A0A1E5RI76"/>
<dbReference type="InterPro" id="IPR008630">
    <property type="entry name" value="Glyco_trans_34"/>
</dbReference>
<evidence type="ECO:0000313" key="4">
    <source>
        <dbReference type="EMBL" id="OEJ86584.1"/>
    </source>
</evidence>
<proteinExistence type="predicted"/>
<dbReference type="GO" id="GO:0000136">
    <property type="term" value="C:mannan polymerase complex"/>
    <property type="evidence" value="ECO:0007669"/>
    <property type="project" value="TreeGrafter"/>
</dbReference>
<keyword evidence="2 4" id="KW-0808">Transferase</keyword>
<dbReference type="OrthoDB" id="205108at2759"/>
<dbReference type="GO" id="GO:0000009">
    <property type="term" value="F:alpha-1,6-mannosyltransferase activity"/>
    <property type="evidence" value="ECO:0007669"/>
    <property type="project" value="TreeGrafter"/>
</dbReference>
<comment type="caution">
    <text evidence="4">The sequence shown here is derived from an EMBL/GenBank/DDBJ whole genome shotgun (WGS) entry which is preliminary data.</text>
</comment>
<evidence type="ECO:0000256" key="1">
    <source>
        <dbReference type="ARBA" id="ARBA00022676"/>
    </source>
</evidence>
<dbReference type="FunCoup" id="A0A1E5RI76">
    <property type="interactions" value="111"/>
</dbReference>
<evidence type="ECO:0000256" key="2">
    <source>
        <dbReference type="ARBA" id="ARBA00022679"/>
    </source>
</evidence>
<dbReference type="InParanoid" id="A0A1E5RI76"/>
<evidence type="ECO:0000313" key="5">
    <source>
        <dbReference type="Proteomes" id="UP000095728"/>
    </source>
</evidence>
<sequence>MEPKKSVSLKRRWKKFVHRWETQVTKMNKTQKFKYALPAGVFVLLILVFILTGAFPFKNTFTSRSLPPVHGLYQYDLKSSSPLIFPPIEHQPTLKKMGYKNLFLRASENSDYFVKTTNKPLTDKERKQMMNEENSKSTYAKTLFLDHGKTVYRKNTQPEVVIVTMIDYENFHLDTTVQIVQNRIDYAQKHHYGTYIRWAQEFIPFVEKQSLEESYEYMKPLMMRAAMNAFPKAKYFWFVDKNSLIMKLDLSLQSQLLDPKVLESNVLKGVQIDSNSVIKTHLSFDPKATIIIPQQQEISDVITLSLDFNSFIMANDMYSHSFLDYLSDPLIRNYKWNSFSQCVSHVLQWHPILLRKTMLINPKTIASVYDQVSNVFEKTSGKEKTTANQYEENNMLIEFKGCVETKSCGPLISKFYRQINRT</sequence>
<dbReference type="PANTHER" id="PTHR31306:SF10">
    <property type="entry name" value="ALPHA-1,6-MANNOSYLTRANSFERASE MNN11-RELATED"/>
    <property type="match status" value="1"/>
</dbReference>
<keyword evidence="5" id="KW-1185">Reference proteome</keyword>
<keyword evidence="3" id="KW-1133">Transmembrane helix</keyword>
<evidence type="ECO:0000256" key="3">
    <source>
        <dbReference type="SAM" id="Phobius"/>
    </source>
</evidence>
<dbReference type="STRING" id="56408.A0A1E5RI76"/>
<feature type="transmembrane region" description="Helical" evidence="3">
    <location>
        <begin position="35"/>
        <end position="57"/>
    </location>
</feature>
<accession>A0A1E5RI76</accession>
<reference evidence="5" key="1">
    <citation type="journal article" date="2016" name="Genome Announc.">
        <title>Genome sequences of three species of Hanseniaspora isolated from spontaneous wine fermentations.</title>
        <authorList>
            <person name="Sternes P.R."/>
            <person name="Lee D."/>
            <person name="Kutyna D.R."/>
            <person name="Borneman A.R."/>
        </authorList>
    </citation>
    <scope>NUCLEOTIDE SEQUENCE [LARGE SCALE GENOMIC DNA]</scope>
    <source>
        <strain evidence="5">AWRI3579</strain>
    </source>
</reference>
<keyword evidence="1 4" id="KW-0328">Glycosyltransferase</keyword>
<organism evidence="4 5">
    <name type="scientific">Hanseniaspora osmophila</name>
    <dbReference type="NCBI Taxonomy" id="56408"/>
    <lineage>
        <taxon>Eukaryota</taxon>
        <taxon>Fungi</taxon>
        <taxon>Dikarya</taxon>
        <taxon>Ascomycota</taxon>
        <taxon>Saccharomycotina</taxon>
        <taxon>Saccharomycetes</taxon>
        <taxon>Saccharomycodales</taxon>
        <taxon>Saccharomycodaceae</taxon>
        <taxon>Hanseniaspora</taxon>
    </lineage>
</organism>
<gene>
    <name evidence="4" type="ORF">AWRI3579_g1512</name>
</gene>